<accession>A0A2P2PCJ6</accession>
<dbReference type="AlphaFoldDB" id="A0A2P2PCJ6"/>
<proteinExistence type="predicted"/>
<name>A0A2P2PCJ6_RHIMU</name>
<dbReference type="EMBL" id="GGEC01071984">
    <property type="protein sequence ID" value="MBX52468.1"/>
    <property type="molecule type" value="Transcribed_RNA"/>
</dbReference>
<sequence>MCKPENSKFIIAGYSIHSLSGQNKSNACLHKEITPVISKLMFYYINWCAISNCY</sequence>
<evidence type="ECO:0000313" key="1">
    <source>
        <dbReference type="EMBL" id="MBX52468.1"/>
    </source>
</evidence>
<organism evidence="1">
    <name type="scientific">Rhizophora mucronata</name>
    <name type="common">Asiatic mangrove</name>
    <dbReference type="NCBI Taxonomy" id="61149"/>
    <lineage>
        <taxon>Eukaryota</taxon>
        <taxon>Viridiplantae</taxon>
        <taxon>Streptophyta</taxon>
        <taxon>Embryophyta</taxon>
        <taxon>Tracheophyta</taxon>
        <taxon>Spermatophyta</taxon>
        <taxon>Magnoliopsida</taxon>
        <taxon>eudicotyledons</taxon>
        <taxon>Gunneridae</taxon>
        <taxon>Pentapetalae</taxon>
        <taxon>rosids</taxon>
        <taxon>fabids</taxon>
        <taxon>Malpighiales</taxon>
        <taxon>Rhizophoraceae</taxon>
        <taxon>Rhizophora</taxon>
    </lineage>
</organism>
<protein>
    <submittedName>
        <fullName evidence="1">Uncharacterized protein</fullName>
    </submittedName>
</protein>
<reference evidence="1" key="1">
    <citation type="submission" date="2018-02" db="EMBL/GenBank/DDBJ databases">
        <title>Rhizophora mucronata_Transcriptome.</title>
        <authorList>
            <person name="Meera S.P."/>
            <person name="Sreeshan A."/>
            <person name="Augustine A."/>
        </authorList>
    </citation>
    <scope>NUCLEOTIDE SEQUENCE</scope>
    <source>
        <tissue evidence="1">Leaf</tissue>
    </source>
</reference>